<evidence type="ECO:0000313" key="8">
    <source>
        <dbReference type="EMBL" id="RDH84600.1"/>
    </source>
</evidence>
<comment type="caution">
    <text evidence="8">The sequence shown here is derived from an EMBL/GenBank/DDBJ whole genome shotgun (WGS) entry which is preliminary data.</text>
</comment>
<evidence type="ECO:0000313" key="9">
    <source>
        <dbReference type="Proteomes" id="UP000254266"/>
    </source>
</evidence>
<evidence type="ECO:0000256" key="7">
    <source>
        <dbReference type="PIRSR" id="PIRSR005902-1"/>
    </source>
</evidence>
<dbReference type="InterPro" id="IPR001130">
    <property type="entry name" value="TatD-like"/>
</dbReference>
<evidence type="ECO:0000256" key="1">
    <source>
        <dbReference type="ARBA" id="ARBA00022490"/>
    </source>
</evidence>
<dbReference type="EMBL" id="QFXC01000007">
    <property type="protein sequence ID" value="RDH84600.1"/>
    <property type="molecule type" value="Genomic_DNA"/>
</dbReference>
<evidence type="ECO:0000256" key="3">
    <source>
        <dbReference type="ARBA" id="ARBA00022723"/>
    </source>
</evidence>
<dbReference type="InterPro" id="IPR032466">
    <property type="entry name" value="Metal_Hydrolase"/>
</dbReference>
<dbReference type="SUPFAM" id="SSF51556">
    <property type="entry name" value="Metallo-dependent hydrolases"/>
    <property type="match status" value="1"/>
</dbReference>
<sequence length="275" mass="30852">MSTDKAETYSDLIDIGVNLTAKSFQKDLTQVINRATGSGVSQMVITGTNLQHSDAAIELCEKWPGVLFSTAGVHPHHAKEWTDKTAQEIYGMAQTNSVRAIGECGLDYNRNFSDPKDQRRSFEAQLELAADLRLPVFLHQRDAHADFMSILVRWRDQLTGGVAHCFTGTVEEAKAYLELDLMIGITGWLCDERRGQSLQKAVKEIPLSQLMIETDAPYLMPRDLPDSISADLQERRNEPFVLPHVCTALARYKDEEPSEVAKQTTASARHFFNLR</sequence>
<proteinExistence type="predicted"/>
<dbReference type="FunFam" id="3.20.20.140:FF:000018">
    <property type="entry name" value="3'-5' ssDNA/RNA exonuclease TatD"/>
    <property type="match status" value="1"/>
</dbReference>
<keyword evidence="1" id="KW-0963">Cytoplasm</keyword>
<feature type="binding site" evidence="7">
    <location>
        <position position="164"/>
    </location>
    <ligand>
        <name>a divalent metal cation</name>
        <dbReference type="ChEBI" id="CHEBI:60240"/>
        <label>2</label>
    </ligand>
</feature>
<dbReference type="GO" id="GO:0046872">
    <property type="term" value="F:metal ion binding"/>
    <property type="evidence" value="ECO:0007669"/>
    <property type="project" value="UniProtKB-KW"/>
</dbReference>
<gene>
    <name evidence="8" type="ORF">DIZ80_03790</name>
</gene>
<feature type="binding site" evidence="7">
    <location>
        <position position="103"/>
    </location>
    <ligand>
        <name>a divalent metal cation</name>
        <dbReference type="ChEBI" id="CHEBI:60240"/>
        <label>1</label>
    </ligand>
</feature>
<protein>
    <submittedName>
        <fullName evidence="8">Hydrolase TatD</fullName>
    </submittedName>
</protein>
<dbReference type="Proteomes" id="UP000254266">
    <property type="component" value="Unassembled WGS sequence"/>
</dbReference>
<dbReference type="Pfam" id="PF01026">
    <property type="entry name" value="TatD_DNase"/>
    <property type="match status" value="1"/>
</dbReference>
<evidence type="ECO:0000256" key="6">
    <source>
        <dbReference type="ARBA" id="ARBA00022842"/>
    </source>
</evidence>
<reference evidence="8 9" key="1">
    <citation type="journal article" date="2018" name="ISME J.">
        <title>Endosymbiont genomes yield clues of tubeworm success.</title>
        <authorList>
            <person name="Li Y."/>
            <person name="Liles M.R."/>
            <person name="Halanych K.M."/>
        </authorList>
    </citation>
    <scope>NUCLEOTIDE SEQUENCE [LARGE SCALE GENOMIC DNA]</scope>
    <source>
        <strain evidence="8">A1464</strain>
    </source>
</reference>
<dbReference type="PROSITE" id="PS01091">
    <property type="entry name" value="TATD_3"/>
    <property type="match status" value="1"/>
</dbReference>
<dbReference type="PANTHER" id="PTHR10060">
    <property type="entry name" value="TATD FAMILY DEOXYRIBONUCLEASE"/>
    <property type="match status" value="1"/>
</dbReference>
<evidence type="ECO:0000256" key="5">
    <source>
        <dbReference type="ARBA" id="ARBA00022839"/>
    </source>
</evidence>
<accession>A0A370DJ60</accession>
<keyword evidence="3 7" id="KW-0479">Metal-binding</keyword>
<dbReference type="AlphaFoldDB" id="A0A370DJ60"/>
<evidence type="ECO:0000256" key="2">
    <source>
        <dbReference type="ARBA" id="ARBA00022722"/>
    </source>
</evidence>
<dbReference type="PIRSF" id="PIRSF005902">
    <property type="entry name" value="DNase_TatD"/>
    <property type="match status" value="1"/>
</dbReference>
<dbReference type="Gene3D" id="3.20.20.140">
    <property type="entry name" value="Metal-dependent hydrolases"/>
    <property type="match status" value="1"/>
</dbReference>
<keyword evidence="6" id="KW-0460">Magnesium</keyword>
<keyword evidence="4 8" id="KW-0378">Hydrolase</keyword>
<dbReference type="PANTHER" id="PTHR10060:SF15">
    <property type="entry name" value="DEOXYRIBONUCLEASE TATDN1"/>
    <property type="match status" value="1"/>
</dbReference>
<feature type="binding site" evidence="7">
    <location>
        <position position="215"/>
    </location>
    <ligand>
        <name>a divalent metal cation</name>
        <dbReference type="ChEBI" id="CHEBI:60240"/>
        <label>1</label>
    </ligand>
</feature>
<feature type="binding site" evidence="7">
    <location>
        <position position="139"/>
    </location>
    <ligand>
        <name>a divalent metal cation</name>
        <dbReference type="ChEBI" id="CHEBI:60240"/>
        <label>2</label>
    </ligand>
</feature>
<dbReference type="CDD" id="cd01310">
    <property type="entry name" value="TatD_DNAse"/>
    <property type="match status" value="1"/>
</dbReference>
<organism evidence="8 9">
    <name type="scientific">endosymbiont of Galathealinum brachiosum</name>
    <dbReference type="NCBI Taxonomy" id="2200906"/>
    <lineage>
        <taxon>Bacteria</taxon>
        <taxon>Pseudomonadati</taxon>
        <taxon>Pseudomonadota</taxon>
        <taxon>Gammaproteobacteria</taxon>
        <taxon>sulfur-oxidizing symbionts</taxon>
    </lineage>
</organism>
<dbReference type="InterPro" id="IPR018228">
    <property type="entry name" value="DNase_TatD-rel_CS"/>
</dbReference>
<dbReference type="GO" id="GO:0004527">
    <property type="term" value="F:exonuclease activity"/>
    <property type="evidence" value="ECO:0007669"/>
    <property type="project" value="UniProtKB-KW"/>
</dbReference>
<name>A0A370DJ60_9GAMM</name>
<keyword evidence="2" id="KW-0540">Nuclease</keyword>
<keyword evidence="5" id="KW-0269">Exonuclease</keyword>
<dbReference type="InterPro" id="IPR050891">
    <property type="entry name" value="TatD-type_Hydrolase"/>
</dbReference>
<evidence type="ECO:0000256" key="4">
    <source>
        <dbReference type="ARBA" id="ARBA00022801"/>
    </source>
</evidence>
<keyword evidence="9" id="KW-1185">Reference proteome</keyword>